<evidence type="ECO:0000313" key="2">
    <source>
        <dbReference type="EMBL" id="MDQ0232672.1"/>
    </source>
</evidence>
<sequence>MKKILFITLMVIISSSLVACGKEDMRGIILEVTENEVLLSKNLPQEKYEEIKDKSISQILDEEKGMPLISLDVKKTDEWSKGDEVRVWIDGNILASYPEQAKATKIETLND</sequence>
<proteinExistence type="predicted"/>
<dbReference type="Gene3D" id="2.40.50.140">
    <property type="entry name" value="Nucleic acid-binding proteins"/>
    <property type="match status" value="1"/>
</dbReference>
<accession>A0ABT9ZLK1</accession>
<keyword evidence="1" id="KW-0732">Signal</keyword>
<dbReference type="PROSITE" id="PS51257">
    <property type="entry name" value="PROKAR_LIPOPROTEIN"/>
    <property type="match status" value="1"/>
</dbReference>
<feature type="signal peptide" evidence="1">
    <location>
        <begin position="1"/>
        <end position="19"/>
    </location>
</feature>
<reference evidence="2 3" key="1">
    <citation type="submission" date="2023-07" db="EMBL/GenBank/DDBJ databases">
        <title>Genomic Encyclopedia of Type Strains, Phase IV (KMG-IV): sequencing the most valuable type-strain genomes for metagenomic binning, comparative biology and taxonomic classification.</title>
        <authorList>
            <person name="Goeker M."/>
        </authorList>
    </citation>
    <scope>NUCLEOTIDE SEQUENCE [LARGE SCALE GENOMIC DNA]</scope>
    <source>
        <strain evidence="2 3">DSM 29005</strain>
    </source>
</reference>
<organism evidence="2 3">
    <name type="scientific">Metabacillus malikii</name>
    <dbReference type="NCBI Taxonomy" id="1504265"/>
    <lineage>
        <taxon>Bacteria</taxon>
        <taxon>Bacillati</taxon>
        <taxon>Bacillota</taxon>
        <taxon>Bacilli</taxon>
        <taxon>Bacillales</taxon>
        <taxon>Bacillaceae</taxon>
        <taxon>Metabacillus</taxon>
    </lineage>
</organism>
<gene>
    <name evidence="2" type="ORF">J2S19_003994</name>
</gene>
<evidence type="ECO:0008006" key="4">
    <source>
        <dbReference type="Google" id="ProtNLM"/>
    </source>
</evidence>
<dbReference type="Pfam" id="PF11518">
    <property type="entry name" value="DUF3221"/>
    <property type="match status" value="1"/>
</dbReference>
<comment type="caution">
    <text evidence="2">The sequence shown here is derived from an EMBL/GenBank/DDBJ whole genome shotgun (WGS) entry which is preliminary data.</text>
</comment>
<dbReference type="InterPro" id="IPR012340">
    <property type="entry name" value="NA-bd_OB-fold"/>
</dbReference>
<dbReference type="EMBL" id="JAUSUD010000023">
    <property type="protein sequence ID" value="MDQ0232672.1"/>
    <property type="molecule type" value="Genomic_DNA"/>
</dbReference>
<dbReference type="RefSeq" id="WP_307344880.1">
    <property type="nucleotide sequence ID" value="NZ_JAUSUD010000023.1"/>
</dbReference>
<evidence type="ECO:0000256" key="1">
    <source>
        <dbReference type="SAM" id="SignalP"/>
    </source>
</evidence>
<feature type="chain" id="PRO_5045647622" description="DUF3221 domain-containing protein" evidence="1">
    <location>
        <begin position="20"/>
        <end position="111"/>
    </location>
</feature>
<dbReference type="InterPro" id="IPR021598">
    <property type="entry name" value="DUF3221"/>
</dbReference>
<dbReference type="Proteomes" id="UP001234495">
    <property type="component" value="Unassembled WGS sequence"/>
</dbReference>
<protein>
    <recommendedName>
        <fullName evidence="4">DUF3221 domain-containing protein</fullName>
    </recommendedName>
</protein>
<name>A0ABT9ZLK1_9BACI</name>
<evidence type="ECO:0000313" key="3">
    <source>
        <dbReference type="Proteomes" id="UP001234495"/>
    </source>
</evidence>
<keyword evidence="3" id="KW-1185">Reference proteome</keyword>